<dbReference type="WBParaSite" id="MBELARI_LOCUS410">
    <property type="protein sequence ID" value="MBELARI_LOCUS410"/>
    <property type="gene ID" value="MBELARI_LOCUS410"/>
</dbReference>
<evidence type="ECO:0000256" key="2">
    <source>
        <dbReference type="SAM" id="SignalP"/>
    </source>
</evidence>
<feature type="signal peptide" evidence="2">
    <location>
        <begin position="1"/>
        <end position="15"/>
    </location>
</feature>
<protein>
    <submittedName>
        <fullName evidence="4">Uncharacterized protein</fullName>
    </submittedName>
</protein>
<reference evidence="4" key="1">
    <citation type="submission" date="2024-02" db="UniProtKB">
        <authorList>
            <consortium name="WormBaseParasite"/>
        </authorList>
    </citation>
    <scope>IDENTIFICATION</scope>
</reference>
<keyword evidence="1" id="KW-0472">Membrane</keyword>
<keyword evidence="3" id="KW-1185">Reference proteome</keyword>
<proteinExistence type="predicted"/>
<evidence type="ECO:0000256" key="1">
    <source>
        <dbReference type="SAM" id="Phobius"/>
    </source>
</evidence>
<name>A0AAF3FDX8_9BILA</name>
<dbReference type="AlphaFoldDB" id="A0AAF3FDX8"/>
<accession>A0AAF3FDX8</accession>
<keyword evidence="2" id="KW-0732">Signal</keyword>
<organism evidence="3 4">
    <name type="scientific">Mesorhabditis belari</name>
    <dbReference type="NCBI Taxonomy" id="2138241"/>
    <lineage>
        <taxon>Eukaryota</taxon>
        <taxon>Metazoa</taxon>
        <taxon>Ecdysozoa</taxon>
        <taxon>Nematoda</taxon>
        <taxon>Chromadorea</taxon>
        <taxon>Rhabditida</taxon>
        <taxon>Rhabditina</taxon>
        <taxon>Rhabditomorpha</taxon>
        <taxon>Rhabditoidea</taxon>
        <taxon>Rhabditidae</taxon>
        <taxon>Mesorhabditinae</taxon>
        <taxon>Mesorhabditis</taxon>
    </lineage>
</organism>
<sequence length="126" mass="14588">MLWKVIVILVVQVAADRHQASAPRTEPHLWGSENPNCQSGGLNTDDYHCVFPWIFRALIFISVGFLLLFAFCCLLCNCCWQEARNKTLRDDFERFTHLSKQEFEALQAAKMLMKDKGYENPNYEIA</sequence>
<evidence type="ECO:0000313" key="4">
    <source>
        <dbReference type="WBParaSite" id="MBELARI_LOCUS410"/>
    </source>
</evidence>
<evidence type="ECO:0000313" key="3">
    <source>
        <dbReference type="Proteomes" id="UP000887575"/>
    </source>
</evidence>
<feature type="transmembrane region" description="Helical" evidence="1">
    <location>
        <begin position="53"/>
        <end position="80"/>
    </location>
</feature>
<feature type="chain" id="PRO_5042218447" evidence="2">
    <location>
        <begin position="16"/>
        <end position="126"/>
    </location>
</feature>
<dbReference type="Proteomes" id="UP000887575">
    <property type="component" value="Unassembled WGS sequence"/>
</dbReference>
<keyword evidence="1" id="KW-1133">Transmembrane helix</keyword>
<keyword evidence="1" id="KW-0812">Transmembrane</keyword>